<evidence type="ECO:0000256" key="2">
    <source>
        <dbReference type="ARBA" id="ARBA00023002"/>
    </source>
</evidence>
<dbReference type="Pfam" id="PF13561">
    <property type="entry name" value="adh_short_C2"/>
    <property type="match status" value="1"/>
</dbReference>
<sequence>MTPLPHDLPRNTLVVGASSSIGAAVVDAFAQRGDHVHGTGRTGVVPGLAPDRTLALDLRDPASLDAAAAACAERVARLDVVVFLAGILPGDSLDAYSDEQIADVLTVNVGAQAALLRRLLPLMGDGGQVVMTASVSGERGSFDPVYAASKAAVIGLVKSLATWLAPRIRVNAVSPALIEDSTMYRDMAPERRSVHRERTPTGRLVTAQEVAGVIAGLCDPAWAGLNGQIIGVNGGAHV</sequence>
<dbReference type="GO" id="GO:0016491">
    <property type="term" value="F:oxidoreductase activity"/>
    <property type="evidence" value="ECO:0007669"/>
    <property type="project" value="UniProtKB-KW"/>
</dbReference>
<dbReference type="SUPFAM" id="SSF51735">
    <property type="entry name" value="NAD(P)-binding Rossmann-fold domains"/>
    <property type="match status" value="1"/>
</dbReference>
<comment type="similarity">
    <text evidence="1">Belongs to the short-chain dehydrogenases/reductases (SDR) family.</text>
</comment>
<dbReference type="PRINTS" id="PR00080">
    <property type="entry name" value="SDRFAMILY"/>
</dbReference>
<comment type="caution">
    <text evidence="3">The sequence shown here is derived from an EMBL/GenBank/DDBJ whole genome shotgun (WGS) entry which is preliminary data.</text>
</comment>
<dbReference type="EMBL" id="JAVREQ010000001">
    <property type="protein sequence ID" value="MDT0377699.1"/>
    <property type="molecule type" value="Genomic_DNA"/>
</dbReference>
<dbReference type="InterPro" id="IPR051122">
    <property type="entry name" value="SDR_DHRS6-like"/>
</dbReference>
<evidence type="ECO:0000313" key="4">
    <source>
        <dbReference type="Proteomes" id="UP001183414"/>
    </source>
</evidence>
<evidence type="ECO:0000256" key="1">
    <source>
        <dbReference type="ARBA" id="ARBA00006484"/>
    </source>
</evidence>
<reference evidence="4" key="1">
    <citation type="submission" date="2023-07" db="EMBL/GenBank/DDBJ databases">
        <title>30 novel species of actinomycetes from the DSMZ collection.</title>
        <authorList>
            <person name="Nouioui I."/>
        </authorList>
    </citation>
    <scope>NUCLEOTIDE SEQUENCE [LARGE SCALE GENOMIC DNA]</scope>
    <source>
        <strain evidence="4">DSM 42041</strain>
    </source>
</reference>
<gene>
    <name evidence="3" type="ORF">RM572_02785</name>
</gene>
<dbReference type="CDD" id="cd05233">
    <property type="entry name" value="SDR_c"/>
    <property type="match status" value="1"/>
</dbReference>
<accession>A0ABU2NL40</accession>
<name>A0ABU2NL40_9ACTN</name>
<dbReference type="PANTHER" id="PTHR43477">
    <property type="entry name" value="DIHYDROANTICAPSIN 7-DEHYDROGENASE"/>
    <property type="match status" value="1"/>
</dbReference>
<keyword evidence="2 3" id="KW-0560">Oxidoreductase</keyword>
<protein>
    <submittedName>
        <fullName evidence="3">SDR family oxidoreductase</fullName>
        <ecNumber evidence="3">1.-.-.-</ecNumber>
    </submittedName>
</protein>
<dbReference type="RefSeq" id="WP_311671629.1">
    <property type="nucleotide sequence ID" value="NZ_JAVREQ010000001.1"/>
</dbReference>
<dbReference type="InterPro" id="IPR020904">
    <property type="entry name" value="Sc_DH/Rdtase_CS"/>
</dbReference>
<dbReference type="InterPro" id="IPR036291">
    <property type="entry name" value="NAD(P)-bd_dom_sf"/>
</dbReference>
<dbReference type="Proteomes" id="UP001183414">
    <property type="component" value="Unassembled WGS sequence"/>
</dbReference>
<dbReference type="PRINTS" id="PR00081">
    <property type="entry name" value="GDHRDH"/>
</dbReference>
<evidence type="ECO:0000313" key="3">
    <source>
        <dbReference type="EMBL" id="MDT0377699.1"/>
    </source>
</evidence>
<keyword evidence="4" id="KW-1185">Reference proteome</keyword>
<organism evidence="3 4">
    <name type="scientific">Streptomyces hazeniae</name>
    <dbReference type="NCBI Taxonomy" id="3075538"/>
    <lineage>
        <taxon>Bacteria</taxon>
        <taxon>Bacillati</taxon>
        <taxon>Actinomycetota</taxon>
        <taxon>Actinomycetes</taxon>
        <taxon>Kitasatosporales</taxon>
        <taxon>Streptomycetaceae</taxon>
        <taxon>Streptomyces</taxon>
    </lineage>
</organism>
<proteinExistence type="inferred from homology"/>
<dbReference type="InterPro" id="IPR002347">
    <property type="entry name" value="SDR_fam"/>
</dbReference>
<dbReference type="PANTHER" id="PTHR43477:SF1">
    <property type="entry name" value="DIHYDROANTICAPSIN 7-DEHYDROGENASE"/>
    <property type="match status" value="1"/>
</dbReference>
<dbReference type="PROSITE" id="PS00061">
    <property type="entry name" value="ADH_SHORT"/>
    <property type="match status" value="1"/>
</dbReference>
<dbReference type="EC" id="1.-.-.-" evidence="3"/>
<dbReference type="Gene3D" id="3.40.50.720">
    <property type="entry name" value="NAD(P)-binding Rossmann-like Domain"/>
    <property type="match status" value="1"/>
</dbReference>